<dbReference type="AlphaFoldDB" id="X1DNI9"/>
<protein>
    <submittedName>
        <fullName evidence="1">Uncharacterized protein</fullName>
    </submittedName>
</protein>
<feature type="non-terminal residue" evidence="1">
    <location>
        <position position="130"/>
    </location>
</feature>
<proteinExistence type="predicted"/>
<name>X1DNI9_9ZZZZ</name>
<comment type="caution">
    <text evidence="1">The sequence shown here is derived from an EMBL/GenBank/DDBJ whole genome shotgun (WGS) entry which is preliminary data.</text>
</comment>
<sequence length="130" mass="15230">VKLDSEDNRQRFRDVEVRWERIISDTIYRYTTTDRKKWEKLVLRLPSGRRVYRYLKITIKNYDDKPVTVKSASAKMIPHKIVFAAEDNATATLYVGSESARPPRYDLKQRLDNPLQVKARVAKLSSITDS</sequence>
<dbReference type="EMBL" id="BART01038645">
    <property type="protein sequence ID" value="GAH06549.1"/>
    <property type="molecule type" value="Genomic_DNA"/>
</dbReference>
<feature type="non-terminal residue" evidence="1">
    <location>
        <position position="1"/>
    </location>
</feature>
<accession>X1DNI9</accession>
<evidence type="ECO:0000313" key="1">
    <source>
        <dbReference type="EMBL" id="GAH06549.1"/>
    </source>
</evidence>
<gene>
    <name evidence="1" type="ORF">S01H4_63972</name>
</gene>
<reference evidence="1" key="1">
    <citation type="journal article" date="2014" name="Front. Microbiol.">
        <title>High frequency of phylogenetically diverse reductive dehalogenase-homologous genes in deep subseafloor sedimentary metagenomes.</title>
        <authorList>
            <person name="Kawai M."/>
            <person name="Futagami T."/>
            <person name="Toyoda A."/>
            <person name="Takaki Y."/>
            <person name="Nishi S."/>
            <person name="Hori S."/>
            <person name="Arai W."/>
            <person name="Tsubouchi T."/>
            <person name="Morono Y."/>
            <person name="Uchiyama I."/>
            <person name="Ito T."/>
            <person name="Fujiyama A."/>
            <person name="Inagaki F."/>
            <person name="Takami H."/>
        </authorList>
    </citation>
    <scope>NUCLEOTIDE SEQUENCE</scope>
    <source>
        <strain evidence="1">Expedition CK06-06</strain>
    </source>
</reference>
<organism evidence="1">
    <name type="scientific">marine sediment metagenome</name>
    <dbReference type="NCBI Taxonomy" id="412755"/>
    <lineage>
        <taxon>unclassified sequences</taxon>
        <taxon>metagenomes</taxon>
        <taxon>ecological metagenomes</taxon>
    </lineage>
</organism>